<evidence type="ECO:0000259" key="7">
    <source>
        <dbReference type="Pfam" id="PF01743"/>
    </source>
</evidence>
<feature type="domain" description="Poly A polymerase head" evidence="7">
    <location>
        <begin position="51"/>
        <end position="203"/>
    </location>
</feature>
<dbReference type="Gene3D" id="1.10.3090.10">
    <property type="entry name" value="cca-adding enzyme, domain 2"/>
    <property type="match status" value="1"/>
</dbReference>
<evidence type="ECO:0000256" key="1">
    <source>
        <dbReference type="ARBA" id="ARBA00007265"/>
    </source>
</evidence>
<proteinExistence type="inferred from homology"/>
<evidence type="ECO:0000313" key="10">
    <source>
        <dbReference type="Proteomes" id="UP000249363"/>
    </source>
</evidence>
<dbReference type="Gene3D" id="3.30.460.10">
    <property type="entry name" value="Beta Polymerase, domain 2"/>
    <property type="match status" value="1"/>
</dbReference>
<dbReference type="InterPro" id="IPR018870">
    <property type="entry name" value="Tti2"/>
</dbReference>
<evidence type="ECO:0000256" key="5">
    <source>
        <dbReference type="ARBA" id="ARBA00034736"/>
    </source>
</evidence>
<dbReference type="Pfam" id="PF10521">
    <property type="entry name" value="Tti2"/>
    <property type="match status" value="1"/>
</dbReference>
<dbReference type="SUPFAM" id="SSF48371">
    <property type="entry name" value="ARM repeat"/>
    <property type="match status" value="1"/>
</dbReference>
<evidence type="ECO:0000256" key="6">
    <source>
        <dbReference type="RuleBase" id="RU003953"/>
    </source>
</evidence>
<reference evidence="9 10" key="1">
    <citation type="journal article" date="2017" name="Biotechnol. Biofuels">
        <title>Differential beta-glucosidase expression as a function of carbon source availability in Talaromyces amestolkiae: a genomic and proteomic approach.</title>
        <authorList>
            <person name="de Eugenio L.I."/>
            <person name="Mendez-Liter J.A."/>
            <person name="Nieto-Dominguez M."/>
            <person name="Alonso L."/>
            <person name="Gil-Munoz J."/>
            <person name="Barriuso J."/>
            <person name="Prieto A."/>
            <person name="Martinez M.J."/>
        </authorList>
    </citation>
    <scope>NUCLEOTIDE SEQUENCE [LARGE SCALE GENOMIC DNA]</scope>
    <source>
        <strain evidence="9 10">CIB</strain>
    </source>
</reference>
<evidence type="ECO:0000313" key="9">
    <source>
        <dbReference type="EMBL" id="RAO70731.1"/>
    </source>
</evidence>
<evidence type="ECO:0000259" key="8">
    <source>
        <dbReference type="Pfam" id="PF12627"/>
    </source>
</evidence>
<comment type="similarity">
    <text evidence="5">Belongs to the TTI2 family.</text>
</comment>
<sequence>MERTQMRRRSLPTIKLTPLEETIQRLLLDLKGYIETKEQSDSHAAQEEMVLRFTGGWVRDKLLGAESHDIDVAISTMTGLQFGTYLQEYLDEPENLEKYMNNKELAFTDEMLKVHTIKANPEKSKHLETVTTRLFGLDIDLVNLRKETYTELSRNPQVEFGTAEEDALRRDATVNALFYNLNTSMLEDFTGLGLDDMEKKVIRTPLEPYQTFKDDPLRVLRLIRFASRLGYHIDGKTQEAMQDEEIKKAFELKISKERVGIEVEKTLRGPDPRIGLKYIDDLGLYATIFANQHDDVEAPTSSWSLAYDALDRLISPIYRLDEMQQIKHIKQVLIRDDEDKNEQFYAWVMAAFVPWVTVPARKPGPKKEKPPIIARAAEVARDNLRMENKVVNALKDATDFYKDVSSLKSSVILNDIPGTAAEVRQHVGLQIRSWKKDWRLIVLMALLQEIAAGFESRKVFQEFDAFLTYLENEDLLEVSELRPIANGKEISAAFGLPNGKWLASALEMLISWQLLHPKSFDKEEALEVLKSHYDPVGGQVAQMEHLRVAARKSIQVGSLNGPVTLDEDTSHVSELISLYALWADVSAHITHESYDSVVKENLLVIRYVLETHPRETPLKEEDKNSAEAIYAWLAQLSLPSSKFAASLEASYSAGKNDDCKLPATLRDQQTTYTLAISCIKHLNGILPILEVTNSERILTTLLSFTSPHDPWTTNTSLQDAVTILRSYMESETRLKCWHILERICESRIRPIFAKTKNPAITASGRKNLHPLPQPRFDESLFDPKTKPWKHKDVYATTVLEWILAQYTTSDINRLENQFHFYVPPILSLIDDESSSFKYRGCNLLTKFLTPVRASDSDLLKRTNLSSVFDDAITPCLLSLPTITPEDEALHLLGVAYPALLLTLKTRYHVEGDSKLRQTATEQDDKKAYIGRLVTLLRDNVISSFHHVSSYSPASANEEVSSLASFPYPGLSAFLLDQLTTIIQELGIHTTKYLQEIVPVVYSTLSNPFGTAFVPLLLAGLASTQAAIMNAHPRIWRYRGDLLAAICQCWISVSRDESSTKDSEQKLQLRKVLLKLQGAVYLLKLSMRAVRSTKTGGEENSDLVEMGDEEIVNIDDDVKGLVGADEQLKELLQIDIDVDPEDNQFFT</sequence>
<dbReference type="GO" id="GO:0052927">
    <property type="term" value="F:CC tRNA cytidylyltransferase activity"/>
    <property type="evidence" value="ECO:0007669"/>
    <property type="project" value="TreeGrafter"/>
</dbReference>
<dbReference type="AlphaFoldDB" id="A0A364L4T7"/>
<gene>
    <name evidence="9" type="ORF">BHQ10_006743</name>
</gene>
<dbReference type="GO" id="GO:0052929">
    <property type="term" value="F:ATP:3'-cytidine-cytidine-tRNA adenylyltransferase activity"/>
    <property type="evidence" value="ECO:0007669"/>
    <property type="project" value="TreeGrafter"/>
</dbReference>
<dbReference type="PANTHER" id="PTHR13734">
    <property type="entry name" value="TRNA-NUCLEOTIDYLTRANSFERASE"/>
    <property type="match status" value="1"/>
</dbReference>
<dbReference type="OrthoDB" id="445712at2759"/>
<dbReference type="CDD" id="cd05398">
    <property type="entry name" value="NT_ClassII-CCAase"/>
    <property type="match status" value="1"/>
</dbReference>
<protein>
    <recommendedName>
        <fullName evidence="11">Poly A polymerase head domain-containing protein</fullName>
    </recommendedName>
</protein>
<evidence type="ECO:0000256" key="2">
    <source>
        <dbReference type="ARBA" id="ARBA00022679"/>
    </source>
</evidence>
<dbReference type="GO" id="GO:0000166">
    <property type="term" value="F:nucleotide binding"/>
    <property type="evidence" value="ECO:0007669"/>
    <property type="project" value="UniProtKB-KW"/>
</dbReference>
<dbReference type="InterPro" id="IPR032828">
    <property type="entry name" value="PolyA_RNA-bd"/>
</dbReference>
<dbReference type="GO" id="GO:0003723">
    <property type="term" value="F:RNA binding"/>
    <property type="evidence" value="ECO:0007669"/>
    <property type="project" value="UniProtKB-KW"/>
</dbReference>
<dbReference type="PANTHER" id="PTHR13734:SF5">
    <property type="entry name" value="CCA TRNA NUCLEOTIDYLTRANSFERASE, MITOCHONDRIAL"/>
    <property type="match status" value="1"/>
</dbReference>
<dbReference type="SUPFAM" id="SSF81891">
    <property type="entry name" value="Poly A polymerase C-terminal region-like"/>
    <property type="match status" value="1"/>
</dbReference>
<dbReference type="SUPFAM" id="SSF81301">
    <property type="entry name" value="Nucleotidyltransferase"/>
    <property type="match status" value="1"/>
</dbReference>
<dbReference type="InterPro" id="IPR002646">
    <property type="entry name" value="PolA_pol_head_dom"/>
</dbReference>
<comment type="caution">
    <text evidence="9">The sequence shown here is derived from an EMBL/GenBank/DDBJ whole genome shotgun (WGS) entry which is preliminary data.</text>
</comment>
<dbReference type="InterPro" id="IPR016024">
    <property type="entry name" value="ARM-type_fold"/>
</dbReference>
<dbReference type="Pfam" id="PF01743">
    <property type="entry name" value="PolyA_pol"/>
    <property type="match status" value="1"/>
</dbReference>
<dbReference type="GeneID" id="63795959"/>
<keyword evidence="3" id="KW-0547">Nucleotide-binding</keyword>
<dbReference type="GO" id="GO:0001680">
    <property type="term" value="P:tRNA 3'-terminal CCA addition"/>
    <property type="evidence" value="ECO:0007669"/>
    <property type="project" value="UniProtKB-ARBA"/>
</dbReference>
<keyword evidence="2 6" id="KW-0808">Transferase</keyword>
<keyword evidence="4 6" id="KW-0694">RNA-binding</keyword>
<comment type="similarity">
    <text evidence="1 6">Belongs to the tRNA nucleotidyltransferase/poly(A) polymerase family.</text>
</comment>
<dbReference type="GO" id="GO:0110078">
    <property type="term" value="C:TTT Hsp90 cochaperone complex"/>
    <property type="evidence" value="ECO:0007669"/>
    <property type="project" value="InterPro"/>
</dbReference>
<accession>A0A364L4T7</accession>
<dbReference type="Pfam" id="PF12627">
    <property type="entry name" value="PolyA_pol_RNAbd"/>
    <property type="match status" value="1"/>
</dbReference>
<evidence type="ECO:0000256" key="4">
    <source>
        <dbReference type="ARBA" id="ARBA00022884"/>
    </source>
</evidence>
<evidence type="ECO:0000256" key="3">
    <source>
        <dbReference type="ARBA" id="ARBA00022741"/>
    </source>
</evidence>
<name>A0A364L4T7_TALAM</name>
<dbReference type="GO" id="GO:0005739">
    <property type="term" value="C:mitochondrion"/>
    <property type="evidence" value="ECO:0007669"/>
    <property type="project" value="UniProtKB-ARBA"/>
</dbReference>
<dbReference type="RefSeq" id="XP_040735247.1">
    <property type="nucleotide sequence ID" value="XM_040879363.1"/>
</dbReference>
<keyword evidence="10" id="KW-1185">Reference proteome</keyword>
<feature type="domain" description="tRNA nucleotidyltransferase/poly(A) polymerase RNA and SrmB- binding" evidence="8">
    <location>
        <begin position="230"/>
        <end position="290"/>
    </location>
</feature>
<dbReference type="FunFam" id="3.30.460.10:FF:000019">
    <property type="entry name" value="tRNA nucleotidyltransferase cca2"/>
    <property type="match status" value="1"/>
</dbReference>
<dbReference type="STRING" id="1196081.A0A364L4T7"/>
<evidence type="ECO:0008006" key="11">
    <source>
        <dbReference type="Google" id="ProtNLM"/>
    </source>
</evidence>
<dbReference type="EMBL" id="MIKG01000013">
    <property type="protein sequence ID" value="RAO70731.1"/>
    <property type="molecule type" value="Genomic_DNA"/>
</dbReference>
<organism evidence="9 10">
    <name type="scientific">Talaromyces amestolkiae</name>
    <dbReference type="NCBI Taxonomy" id="1196081"/>
    <lineage>
        <taxon>Eukaryota</taxon>
        <taxon>Fungi</taxon>
        <taxon>Dikarya</taxon>
        <taxon>Ascomycota</taxon>
        <taxon>Pezizomycotina</taxon>
        <taxon>Eurotiomycetes</taxon>
        <taxon>Eurotiomycetidae</taxon>
        <taxon>Eurotiales</taxon>
        <taxon>Trichocomaceae</taxon>
        <taxon>Talaromyces</taxon>
        <taxon>Talaromyces sect. Talaromyces</taxon>
    </lineage>
</organism>
<dbReference type="Proteomes" id="UP000249363">
    <property type="component" value="Unassembled WGS sequence"/>
</dbReference>
<dbReference type="InterPro" id="IPR043519">
    <property type="entry name" value="NT_sf"/>
</dbReference>